<feature type="compositionally biased region" description="Polar residues" evidence="1">
    <location>
        <begin position="179"/>
        <end position="191"/>
    </location>
</feature>
<evidence type="ECO:0008006" key="4">
    <source>
        <dbReference type="Google" id="ProtNLM"/>
    </source>
</evidence>
<evidence type="ECO:0000256" key="1">
    <source>
        <dbReference type="SAM" id="MobiDB-lite"/>
    </source>
</evidence>
<dbReference type="AlphaFoldDB" id="A0A918L0E2"/>
<evidence type="ECO:0000313" key="3">
    <source>
        <dbReference type="Proteomes" id="UP000658320"/>
    </source>
</evidence>
<gene>
    <name evidence="2" type="ORF">GCM10010251_96840</name>
</gene>
<organism evidence="2 3">
    <name type="scientific">Streptomyces aurantiogriseus</name>
    <dbReference type="NCBI Taxonomy" id="66870"/>
    <lineage>
        <taxon>Bacteria</taxon>
        <taxon>Bacillati</taxon>
        <taxon>Actinomycetota</taxon>
        <taxon>Actinomycetes</taxon>
        <taxon>Kitasatosporales</taxon>
        <taxon>Streptomycetaceae</taxon>
        <taxon>Streptomyces</taxon>
    </lineage>
</organism>
<comment type="caution">
    <text evidence="2">The sequence shown here is derived from an EMBL/GenBank/DDBJ whole genome shotgun (WGS) entry which is preliminary data.</text>
</comment>
<dbReference type="InterPro" id="IPR036388">
    <property type="entry name" value="WH-like_DNA-bd_sf"/>
</dbReference>
<name>A0A918L0E2_9ACTN</name>
<reference evidence="2" key="2">
    <citation type="submission" date="2020-09" db="EMBL/GenBank/DDBJ databases">
        <authorList>
            <person name="Sun Q."/>
            <person name="Ohkuma M."/>
        </authorList>
    </citation>
    <scope>NUCLEOTIDE SEQUENCE</scope>
    <source>
        <strain evidence="2">JCM 4346</strain>
    </source>
</reference>
<protein>
    <recommendedName>
        <fullName evidence="4">Regulatory protein</fullName>
    </recommendedName>
</protein>
<dbReference type="EMBL" id="BMSX01000054">
    <property type="protein sequence ID" value="GGR64933.1"/>
    <property type="molecule type" value="Genomic_DNA"/>
</dbReference>
<feature type="compositionally biased region" description="Low complexity" evidence="1">
    <location>
        <begin position="85"/>
        <end position="106"/>
    </location>
</feature>
<reference evidence="2" key="1">
    <citation type="journal article" date="2014" name="Int. J. Syst. Evol. Microbiol.">
        <title>Complete genome sequence of Corynebacterium casei LMG S-19264T (=DSM 44701T), isolated from a smear-ripened cheese.</title>
        <authorList>
            <consortium name="US DOE Joint Genome Institute (JGI-PGF)"/>
            <person name="Walter F."/>
            <person name="Albersmeier A."/>
            <person name="Kalinowski J."/>
            <person name="Ruckert C."/>
        </authorList>
    </citation>
    <scope>NUCLEOTIDE SEQUENCE</scope>
    <source>
        <strain evidence="2">JCM 4346</strain>
    </source>
</reference>
<keyword evidence="3" id="KW-1185">Reference proteome</keyword>
<feature type="compositionally biased region" description="Polar residues" evidence="1">
    <location>
        <begin position="198"/>
        <end position="209"/>
    </location>
</feature>
<feature type="compositionally biased region" description="Low complexity" evidence="1">
    <location>
        <begin position="114"/>
        <end position="123"/>
    </location>
</feature>
<dbReference type="Proteomes" id="UP000658320">
    <property type="component" value="Unassembled WGS sequence"/>
</dbReference>
<dbReference type="Gene3D" id="1.10.10.10">
    <property type="entry name" value="Winged helix-like DNA-binding domain superfamily/Winged helix DNA-binding domain"/>
    <property type="match status" value="1"/>
</dbReference>
<dbReference type="RefSeq" id="WP_189944402.1">
    <property type="nucleotide sequence ID" value="NZ_BMSX01000054.1"/>
</dbReference>
<proteinExistence type="predicted"/>
<accession>A0A918L0E2</accession>
<sequence length="209" mass="21799">MSETTTGTNGVTIQYAAQVAGDLERNLKEQERIAGEITLLQEQLASLEKDRSVLLNVQQALGVEPASTAPAAEPPTVPAPRKKAAAAAGASRQTKAKKSAPAAPKPAGKKKAPNKAAAEPAQPSLVSLVREHLAGQSEPRSAAEIAQSLGQQHPERGIKTTVVRTTLEGLVAKNHAQRTKQGTSVFYTSPETPAPATGQEQDPQQGQPA</sequence>
<feature type="region of interest" description="Disordered" evidence="1">
    <location>
        <begin position="66"/>
        <end position="158"/>
    </location>
</feature>
<evidence type="ECO:0000313" key="2">
    <source>
        <dbReference type="EMBL" id="GGR64933.1"/>
    </source>
</evidence>
<feature type="region of interest" description="Disordered" evidence="1">
    <location>
        <begin position="173"/>
        <end position="209"/>
    </location>
</feature>